<evidence type="ECO:0000256" key="3">
    <source>
        <dbReference type="SAM" id="MobiDB-lite"/>
    </source>
</evidence>
<evidence type="ECO:0000256" key="2">
    <source>
        <dbReference type="PROSITE-ProRule" id="PRU00259"/>
    </source>
</evidence>
<accession>A0AAV2TW49</accession>
<dbReference type="PROSITE" id="PS50176">
    <property type="entry name" value="ARM_REPEAT"/>
    <property type="match status" value="1"/>
</dbReference>
<dbReference type="AlphaFoldDB" id="A0AAV2TW49"/>
<dbReference type="SUPFAM" id="SSF49265">
    <property type="entry name" value="Fibronectin type III"/>
    <property type="match status" value="2"/>
</dbReference>
<dbReference type="InterPro" id="IPR016024">
    <property type="entry name" value="ARM-type_fold"/>
</dbReference>
<evidence type="ECO:0000256" key="1">
    <source>
        <dbReference type="ARBA" id="ARBA00022737"/>
    </source>
</evidence>
<dbReference type="InterPro" id="IPR011989">
    <property type="entry name" value="ARM-like"/>
</dbReference>
<feature type="region of interest" description="Disordered" evidence="3">
    <location>
        <begin position="1073"/>
        <end position="1095"/>
    </location>
</feature>
<dbReference type="PROSITE" id="PS50853">
    <property type="entry name" value="FN3"/>
    <property type="match status" value="3"/>
</dbReference>
<dbReference type="InterPro" id="IPR050991">
    <property type="entry name" value="ECM_Regulatory_Proteins"/>
</dbReference>
<evidence type="ECO:0000313" key="5">
    <source>
        <dbReference type="EMBL" id="CAL5140157.1"/>
    </source>
</evidence>
<feature type="domain" description="Fibronectin type-III" evidence="4">
    <location>
        <begin position="607"/>
        <end position="699"/>
    </location>
</feature>
<feature type="domain" description="Fibronectin type-III" evidence="4">
    <location>
        <begin position="398"/>
        <end position="491"/>
    </location>
</feature>
<dbReference type="InterPro" id="IPR013783">
    <property type="entry name" value="Ig-like_fold"/>
</dbReference>
<feature type="domain" description="Fibronectin type-III" evidence="4">
    <location>
        <begin position="495"/>
        <end position="603"/>
    </location>
</feature>
<dbReference type="PANTHER" id="PTHR46708">
    <property type="entry name" value="TENASCIN"/>
    <property type="match status" value="1"/>
</dbReference>
<dbReference type="SMART" id="SM00060">
    <property type="entry name" value="FN3"/>
    <property type="match status" value="3"/>
</dbReference>
<evidence type="ECO:0000313" key="6">
    <source>
        <dbReference type="Proteomes" id="UP001497525"/>
    </source>
</evidence>
<dbReference type="Pfam" id="PF00041">
    <property type="entry name" value="fn3"/>
    <property type="match status" value="2"/>
</dbReference>
<dbReference type="Proteomes" id="UP001497525">
    <property type="component" value="Unassembled WGS sequence"/>
</dbReference>
<feature type="compositionally biased region" description="Basic and acidic residues" evidence="3">
    <location>
        <begin position="1085"/>
        <end position="1095"/>
    </location>
</feature>
<sequence length="1095" mass="120383">MTFPHWIAEEYFQAVVSKDEFAANSALDKLVDDIQTNKRATTTHLLSSNYGDAVISNLILWLQSASSRVAGNAAFVLGSVAEDRHGCLRIIDAASRNNSEGVINFPDTLVSLLISNDTETVLNAAGTLGTIAESDEGREWLLDSVGDFSSLILYIDKLLQSSNRWIASNAALVLARLTISDRGLHLIVNYPESSDVLSHLIDSVGVDEAGCGMNCAFTLGRICDSVSGMKKILGAKNKDNLLFGLSSMLSAVPTGNADTGLCKNACFCFSCIAATDEGHRWMVQTPNFLLNEDQYEMCDWGDKKDRETVEERSGFPGSLTGNRGVLVSMMQLLTLTDTESAWFAAMAIRSLISHPRGLIIVRRCQMLINALKNCLISPRASEELQNEVEIVMRQLGPLPQAPKPKVIAYAQTSALVRWTALDSPGLLPVAYALYFQADGSQEPKLVYTGTNLETRVKDLRPYTRYIITLCGRTEVEQSPLSEPTILLTEEATPSAPTNLCAATVTTTQVRLVWDPPKKLNGVLRYYMVRVERLDRGCANQVLAVSRSQKKYQVSALRYSERTNEPTTIISGLLPQTFYSISVCAVNGRGIGPSASTTVKTLELGPHCPSKPVISALGRSEVTISWEPPKVTLGRISRYEVHVNKQKSPVFSGTGLSCRLVGLRPDTDYVFTVTLVTNMGKFESKPSRKHTAKDEYACPPRVPLYNIRGREGRHCHSGRSSVASAGRKRTACPRKVISGDVNTGRAINSNWNPSVSVPSLGSDLDSRDLGSRGDRAPFAVPVRTFSTPAVRGTQSISPKPVLRRGQSQCIVPFSSPRTSHTRSPRSTIQHHERRANSAGPCSRNSKSEERSLSSVRRQTLCYGTSKESLEKELCEENAPTNTIAQSSLTPEAQLPISQIPVPVKRSSGFWRFGLDMGNYKRRSSSTSIQTFSDIERASNSESRSQIVSNLYSQEKKVHLKLFRRSFWNRRHSSNMDNLHIVTMNDTPEHQHMVSNSAGPSVKEPDSQPYVLEPPIIRLIPPTTSFSSTQEECSSASTIQAHSPIPLEGIQAPIGWTHLNGRSVTVRVGLPETLSKSNSFPQPPVSSREKYWRIHPT</sequence>
<dbReference type="Gene3D" id="1.25.10.10">
    <property type="entry name" value="Leucine-rich Repeat Variant"/>
    <property type="match status" value="1"/>
</dbReference>
<reference evidence="5" key="1">
    <citation type="submission" date="2024-06" db="EMBL/GenBank/DDBJ databases">
        <authorList>
            <person name="Liu X."/>
            <person name="Lenzi L."/>
            <person name="Haldenby T S."/>
            <person name="Uol C."/>
        </authorList>
    </citation>
    <scope>NUCLEOTIDE SEQUENCE</scope>
</reference>
<keyword evidence="1" id="KW-0677">Repeat</keyword>
<name>A0AAV2TW49_CALDB</name>
<dbReference type="CDD" id="cd00063">
    <property type="entry name" value="FN3"/>
    <property type="match status" value="3"/>
</dbReference>
<organism evidence="5 6">
    <name type="scientific">Calicophoron daubneyi</name>
    <name type="common">Rumen fluke</name>
    <name type="synonym">Paramphistomum daubneyi</name>
    <dbReference type="NCBI Taxonomy" id="300641"/>
    <lineage>
        <taxon>Eukaryota</taxon>
        <taxon>Metazoa</taxon>
        <taxon>Spiralia</taxon>
        <taxon>Lophotrochozoa</taxon>
        <taxon>Platyhelminthes</taxon>
        <taxon>Trematoda</taxon>
        <taxon>Digenea</taxon>
        <taxon>Plagiorchiida</taxon>
        <taxon>Pronocephalata</taxon>
        <taxon>Paramphistomoidea</taxon>
        <taxon>Paramphistomidae</taxon>
        <taxon>Calicophoron</taxon>
    </lineage>
</organism>
<comment type="caution">
    <text evidence="5">The sequence shown here is derived from an EMBL/GenBank/DDBJ whole genome shotgun (WGS) entry which is preliminary data.</text>
</comment>
<dbReference type="InterPro" id="IPR036116">
    <property type="entry name" value="FN3_sf"/>
</dbReference>
<dbReference type="SUPFAM" id="SSF48371">
    <property type="entry name" value="ARM repeat"/>
    <property type="match status" value="1"/>
</dbReference>
<dbReference type="Gene3D" id="2.60.40.10">
    <property type="entry name" value="Immunoglobulins"/>
    <property type="match status" value="3"/>
</dbReference>
<feature type="region of interest" description="Disordered" evidence="3">
    <location>
        <begin position="788"/>
        <end position="855"/>
    </location>
</feature>
<dbReference type="InterPro" id="IPR003961">
    <property type="entry name" value="FN3_dom"/>
</dbReference>
<dbReference type="PANTHER" id="PTHR46708:SF11">
    <property type="entry name" value="RECEPTOR-TYPE TYROSINE-PROTEIN PHOSPHATASE ETA-LIKE"/>
    <property type="match status" value="1"/>
</dbReference>
<dbReference type="InterPro" id="IPR000225">
    <property type="entry name" value="Armadillo"/>
</dbReference>
<feature type="region of interest" description="Disordered" evidence="3">
    <location>
        <begin position="751"/>
        <end position="771"/>
    </location>
</feature>
<proteinExistence type="predicted"/>
<gene>
    <name evidence="5" type="ORF">CDAUBV1_LOCUS15336</name>
</gene>
<protein>
    <recommendedName>
        <fullName evidence="4">Fibronectin type-III domain-containing protein</fullName>
    </recommendedName>
</protein>
<dbReference type="EMBL" id="CAXLJL010000711">
    <property type="protein sequence ID" value="CAL5140157.1"/>
    <property type="molecule type" value="Genomic_DNA"/>
</dbReference>
<evidence type="ECO:0000259" key="4">
    <source>
        <dbReference type="PROSITE" id="PS50853"/>
    </source>
</evidence>
<feature type="repeat" description="ARM" evidence="2">
    <location>
        <begin position="104"/>
        <end position="146"/>
    </location>
</feature>